<sequence>MRTKKAEITALIQEKKGAKPGEAEMISNYQWAVSQVMGNMTEVELEEAEKEAITAACKGKQYAHKFASMMWKQCGMRVVILEAWLNEAKQVTVGSHDFNSELDGGQSFNCLQDIQKDWENYAQESFGRDPDAAAADTDSEVPCISLLKCKPRLDVVDLVTKSDGKPWVANIKQVSLDSLKNIVRGYFTYHYRIACGIPNAAIPWGEVARNQNKYISPKYLPLNFKVTDPSKMHKKDATLLLGFWRSHQDKDEHSVLRF</sequence>
<organism evidence="1 2">
    <name type="scientific">Paxillus rubicundulus Ve08.2h10</name>
    <dbReference type="NCBI Taxonomy" id="930991"/>
    <lineage>
        <taxon>Eukaryota</taxon>
        <taxon>Fungi</taxon>
        <taxon>Dikarya</taxon>
        <taxon>Basidiomycota</taxon>
        <taxon>Agaricomycotina</taxon>
        <taxon>Agaricomycetes</taxon>
        <taxon>Agaricomycetidae</taxon>
        <taxon>Boletales</taxon>
        <taxon>Paxilineae</taxon>
        <taxon>Paxillaceae</taxon>
        <taxon>Paxillus</taxon>
    </lineage>
</organism>
<gene>
    <name evidence="1" type="ORF">PAXRUDRAFT_16933</name>
</gene>
<dbReference type="Proteomes" id="UP000054538">
    <property type="component" value="Unassembled WGS sequence"/>
</dbReference>
<dbReference type="OrthoDB" id="2681516at2759"/>
<reference evidence="1 2" key="1">
    <citation type="submission" date="2014-04" db="EMBL/GenBank/DDBJ databases">
        <authorList>
            <consortium name="DOE Joint Genome Institute"/>
            <person name="Kuo A."/>
            <person name="Kohler A."/>
            <person name="Jargeat P."/>
            <person name="Nagy L.G."/>
            <person name="Floudas D."/>
            <person name="Copeland A."/>
            <person name="Barry K.W."/>
            <person name="Cichocki N."/>
            <person name="Veneault-Fourrey C."/>
            <person name="LaButti K."/>
            <person name="Lindquist E.A."/>
            <person name="Lipzen A."/>
            <person name="Lundell T."/>
            <person name="Morin E."/>
            <person name="Murat C."/>
            <person name="Sun H."/>
            <person name="Tunlid A."/>
            <person name="Henrissat B."/>
            <person name="Grigoriev I.V."/>
            <person name="Hibbett D.S."/>
            <person name="Martin F."/>
            <person name="Nordberg H.P."/>
            <person name="Cantor M.N."/>
            <person name="Hua S.X."/>
        </authorList>
    </citation>
    <scope>NUCLEOTIDE SEQUENCE [LARGE SCALE GENOMIC DNA]</scope>
    <source>
        <strain evidence="1 2">Ve08.2h10</strain>
    </source>
</reference>
<accession>A0A0D0CSG7</accession>
<dbReference type="EMBL" id="KN826630">
    <property type="protein sequence ID" value="KIK78318.1"/>
    <property type="molecule type" value="Genomic_DNA"/>
</dbReference>
<evidence type="ECO:0000313" key="2">
    <source>
        <dbReference type="Proteomes" id="UP000054538"/>
    </source>
</evidence>
<dbReference type="AlphaFoldDB" id="A0A0D0CSG7"/>
<reference evidence="2" key="2">
    <citation type="submission" date="2015-01" db="EMBL/GenBank/DDBJ databases">
        <title>Evolutionary Origins and Diversification of the Mycorrhizal Mutualists.</title>
        <authorList>
            <consortium name="DOE Joint Genome Institute"/>
            <consortium name="Mycorrhizal Genomics Consortium"/>
            <person name="Kohler A."/>
            <person name="Kuo A."/>
            <person name="Nagy L.G."/>
            <person name="Floudas D."/>
            <person name="Copeland A."/>
            <person name="Barry K.W."/>
            <person name="Cichocki N."/>
            <person name="Veneault-Fourrey C."/>
            <person name="LaButti K."/>
            <person name="Lindquist E.A."/>
            <person name="Lipzen A."/>
            <person name="Lundell T."/>
            <person name="Morin E."/>
            <person name="Murat C."/>
            <person name="Riley R."/>
            <person name="Ohm R."/>
            <person name="Sun H."/>
            <person name="Tunlid A."/>
            <person name="Henrissat B."/>
            <person name="Grigoriev I.V."/>
            <person name="Hibbett D.S."/>
            <person name="Martin F."/>
        </authorList>
    </citation>
    <scope>NUCLEOTIDE SEQUENCE [LARGE SCALE GENOMIC DNA]</scope>
    <source>
        <strain evidence="2">Ve08.2h10</strain>
    </source>
</reference>
<dbReference type="InParanoid" id="A0A0D0CSG7"/>
<name>A0A0D0CSG7_9AGAM</name>
<evidence type="ECO:0000313" key="1">
    <source>
        <dbReference type="EMBL" id="KIK78318.1"/>
    </source>
</evidence>
<dbReference type="HOGENOM" id="CLU_030984_4_0_1"/>
<protein>
    <submittedName>
        <fullName evidence="1">Uncharacterized protein</fullName>
    </submittedName>
</protein>
<keyword evidence="2" id="KW-1185">Reference proteome</keyword>
<proteinExistence type="predicted"/>